<dbReference type="SMART" id="SM00448">
    <property type="entry name" value="REC"/>
    <property type="match status" value="1"/>
</dbReference>
<dbReference type="InterPro" id="IPR016032">
    <property type="entry name" value="Sig_transdc_resp-reg_C-effctor"/>
</dbReference>
<dbReference type="Pfam" id="PF00196">
    <property type="entry name" value="GerE"/>
    <property type="match status" value="1"/>
</dbReference>
<reference evidence="3" key="1">
    <citation type="submission" date="2020-05" db="EMBL/GenBank/DDBJ databases">
        <authorList>
            <person name="Chiriac C."/>
            <person name="Salcher M."/>
            <person name="Ghai R."/>
            <person name="Kavagutti S V."/>
        </authorList>
    </citation>
    <scope>NUCLEOTIDE SEQUENCE</scope>
</reference>
<name>A0A6J7G960_9ZZZZ</name>
<gene>
    <name evidence="3" type="ORF">UFOPK3516_01132</name>
</gene>
<dbReference type="InterPro" id="IPR001789">
    <property type="entry name" value="Sig_transdc_resp-reg_receiver"/>
</dbReference>
<keyword evidence="1" id="KW-0238">DNA-binding</keyword>
<dbReference type="GO" id="GO:0000160">
    <property type="term" value="P:phosphorelay signal transduction system"/>
    <property type="evidence" value="ECO:0007669"/>
    <property type="project" value="InterPro"/>
</dbReference>
<dbReference type="SUPFAM" id="SSF52172">
    <property type="entry name" value="CheY-like"/>
    <property type="match status" value="1"/>
</dbReference>
<dbReference type="Gene3D" id="1.10.10.10">
    <property type="entry name" value="Winged helix-like DNA-binding domain superfamily/Winged helix DNA-binding domain"/>
    <property type="match status" value="1"/>
</dbReference>
<dbReference type="PROSITE" id="PS50110">
    <property type="entry name" value="RESPONSE_REGULATORY"/>
    <property type="match status" value="1"/>
</dbReference>
<dbReference type="GO" id="GO:0003677">
    <property type="term" value="F:DNA binding"/>
    <property type="evidence" value="ECO:0007669"/>
    <property type="project" value="UniProtKB-KW"/>
</dbReference>
<protein>
    <submittedName>
        <fullName evidence="3">Unannotated protein</fullName>
    </submittedName>
</protein>
<sequence>MSSMEKSPRRLLLVEDELLTRRLLTSELEAWGFEIECADSVVEAKKQVKRFDPDIAVIDIGLKGHLNGLHFGQFLSIQHPDIAQIFLSALDLSTDTMGQGLGLPAGAGFANKHVIGETELLVEVIDQVVRGKKVAMQEAGSVLSPLEGLGKKGHRVMELVASGFSNQYIADQLGVTQKTVEYYVDQGYKALGVDTSAHRNARVDAALRYQELSDSGSAGETTV</sequence>
<dbReference type="InterPro" id="IPR000792">
    <property type="entry name" value="Tscrpt_reg_LuxR_C"/>
</dbReference>
<dbReference type="Pfam" id="PF00072">
    <property type="entry name" value="Response_reg"/>
    <property type="match status" value="1"/>
</dbReference>
<dbReference type="InterPro" id="IPR036388">
    <property type="entry name" value="WH-like_DNA-bd_sf"/>
</dbReference>
<dbReference type="PANTHER" id="PTHR45566:SF1">
    <property type="entry name" value="HTH-TYPE TRANSCRIPTIONAL REGULATOR YHJB-RELATED"/>
    <property type="match status" value="1"/>
</dbReference>
<evidence type="ECO:0000256" key="1">
    <source>
        <dbReference type="ARBA" id="ARBA00023125"/>
    </source>
</evidence>
<dbReference type="Gene3D" id="3.40.50.2300">
    <property type="match status" value="1"/>
</dbReference>
<evidence type="ECO:0000313" key="3">
    <source>
        <dbReference type="EMBL" id="CAB4904902.1"/>
    </source>
</evidence>
<dbReference type="GO" id="GO:0006355">
    <property type="term" value="P:regulation of DNA-templated transcription"/>
    <property type="evidence" value="ECO:0007669"/>
    <property type="project" value="InterPro"/>
</dbReference>
<dbReference type="EMBL" id="CAFBMB010000097">
    <property type="protein sequence ID" value="CAB4904902.1"/>
    <property type="molecule type" value="Genomic_DNA"/>
</dbReference>
<dbReference type="InterPro" id="IPR051015">
    <property type="entry name" value="EvgA-like"/>
</dbReference>
<dbReference type="InterPro" id="IPR011006">
    <property type="entry name" value="CheY-like_superfamily"/>
</dbReference>
<proteinExistence type="predicted"/>
<feature type="domain" description="Response regulatory" evidence="2">
    <location>
        <begin position="10"/>
        <end position="128"/>
    </location>
</feature>
<dbReference type="AlphaFoldDB" id="A0A6J7G960"/>
<dbReference type="SUPFAM" id="SSF46894">
    <property type="entry name" value="C-terminal effector domain of the bipartite response regulators"/>
    <property type="match status" value="1"/>
</dbReference>
<organism evidence="3">
    <name type="scientific">freshwater metagenome</name>
    <dbReference type="NCBI Taxonomy" id="449393"/>
    <lineage>
        <taxon>unclassified sequences</taxon>
        <taxon>metagenomes</taxon>
        <taxon>ecological metagenomes</taxon>
    </lineage>
</organism>
<evidence type="ECO:0000259" key="2">
    <source>
        <dbReference type="PROSITE" id="PS50110"/>
    </source>
</evidence>
<dbReference type="CDD" id="cd00156">
    <property type="entry name" value="REC"/>
    <property type="match status" value="1"/>
</dbReference>
<dbReference type="PRINTS" id="PR00038">
    <property type="entry name" value="HTHLUXR"/>
</dbReference>
<dbReference type="SMART" id="SM00421">
    <property type="entry name" value="HTH_LUXR"/>
    <property type="match status" value="1"/>
</dbReference>
<accession>A0A6J7G960</accession>
<dbReference type="PANTHER" id="PTHR45566">
    <property type="entry name" value="HTH-TYPE TRANSCRIPTIONAL REGULATOR YHJB-RELATED"/>
    <property type="match status" value="1"/>
</dbReference>